<dbReference type="InterPro" id="IPR050104">
    <property type="entry name" value="FMN-dep_NADH:Q_OxRdtase_AzoR1"/>
</dbReference>
<comment type="caution">
    <text evidence="2">The sequence shown here is derived from an EMBL/GenBank/DDBJ whole genome shotgun (WGS) entry which is preliminary data.</text>
</comment>
<reference evidence="2" key="1">
    <citation type="submission" date="2019-08" db="EMBL/GenBank/DDBJ databases">
        <authorList>
            <person name="Kucharzyk K."/>
            <person name="Murdoch R.W."/>
            <person name="Higgins S."/>
            <person name="Loffler F."/>
        </authorList>
    </citation>
    <scope>NUCLEOTIDE SEQUENCE</scope>
</reference>
<dbReference type="GO" id="GO:0016491">
    <property type="term" value="F:oxidoreductase activity"/>
    <property type="evidence" value="ECO:0007669"/>
    <property type="project" value="InterPro"/>
</dbReference>
<dbReference type="InterPro" id="IPR005025">
    <property type="entry name" value="FMN_Rdtase-like_dom"/>
</dbReference>
<dbReference type="AlphaFoldDB" id="A0A644Y129"/>
<dbReference type="PANTHER" id="PTHR43741:SF4">
    <property type="entry name" value="FMN-DEPENDENT NADH:QUINONE OXIDOREDUCTASE"/>
    <property type="match status" value="1"/>
</dbReference>
<dbReference type="EMBL" id="VSSQ01003761">
    <property type="protein sequence ID" value="MPM22220.1"/>
    <property type="molecule type" value="Genomic_DNA"/>
</dbReference>
<dbReference type="Pfam" id="PF03358">
    <property type="entry name" value="FMN_red"/>
    <property type="match status" value="1"/>
</dbReference>
<dbReference type="PANTHER" id="PTHR43741">
    <property type="entry name" value="FMN-DEPENDENT NADH-AZOREDUCTASE 1"/>
    <property type="match status" value="1"/>
</dbReference>
<feature type="domain" description="NADPH-dependent FMN reductase-like" evidence="1">
    <location>
        <begin position="1"/>
        <end position="132"/>
    </location>
</feature>
<evidence type="ECO:0000313" key="2">
    <source>
        <dbReference type="EMBL" id="MPM22220.1"/>
    </source>
</evidence>
<proteinExistence type="predicted"/>
<dbReference type="InterPro" id="IPR029039">
    <property type="entry name" value="Flavoprotein-like_sf"/>
</dbReference>
<sequence>MKVCILQGSPRKNGNTAALLEPFVRRMEERGQACETIRLYDRQLKPCLACRACQKDWTIFGCVQRDDMQEIFDAVLACDLLILATPIHSWYCTPPMKAVLDRLVYGMNKYYGGAKGPALWKGKPVALVTTCGYPPEKGADLWEAGMRRYCRHSQLKYLGMLAQRHLGYDTAFMDEEKTARAAAFADELCGACSAE</sequence>
<dbReference type="SUPFAM" id="SSF52218">
    <property type="entry name" value="Flavoproteins"/>
    <property type="match status" value="1"/>
</dbReference>
<evidence type="ECO:0000259" key="1">
    <source>
        <dbReference type="Pfam" id="PF03358"/>
    </source>
</evidence>
<name>A0A644Y129_9ZZZZ</name>
<dbReference type="Gene3D" id="3.40.50.360">
    <property type="match status" value="1"/>
</dbReference>
<protein>
    <recommendedName>
        <fullName evidence="1">NADPH-dependent FMN reductase-like domain-containing protein</fullName>
    </recommendedName>
</protein>
<organism evidence="2">
    <name type="scientific">bioreactor metagenome</name>
    <dbReference type="NCBI Taxonomy" id="1076179"/>
    <lineage>
        <taxon>unclassified sequences</taxon>
        <taxon>metagenomes</taxon>
        <taxon>ecological metagenomes</taxon>
    </lineage>
</organism>
<gene>
    <name evidence="2" type="ORF">SDC9_68671</name>
</gene>
<accession>A0A644Y129</accession>